<dbReference type="PANTHER" id="PTHR11927:SF9">
    <property type="entry name" value="L-FUCOSYLTRANSFERASE"/>
    <property type="match status" value="1"/>
</dbReference>
<evidence type="ECO:0000256" key="2">
    <source>
        <dbReference type="ARBA" id="ARBA00022679"/>
    </source>
</evidence>
<dbReference type="RefSeq" id="WP_252111992.1">
    <property type="nucleotide sequence ID" value="NZ_JAMSCK010000002.1"/>
</dbReference>
<dbReference type="Pfam" id="PF01531">
    <property type="entry name" value="Glyco_transf_11"/>
    <property type="match status" value="1"/>
</dbReference>
<organism evidence="3 4">
    <name type="scientific">Gramella jeungdoensis</name>
    <dbReference type="NCBI Taxonomy" id="708091"/>
    <lineage>
        <taxon>Bacteria</taxon>
        <taxon>Pseudomonadati</taxon>
        <taxon>Bacteroidota</taxon>
        <taxon>Flavobacteriia</taxon>
        <taxon>Flavobacteriales</taxon>
        <taxon>Flavobacteriaceae</taxon>
        <taxon>Christiangramia</taxon>
    </lineage>
</organism>
<proteinExistence type="predicted"/>
<dbReference type="CDD" id="cd11301">
    <property type="entry name" value="Fut1_Fut2_like"/>
    <property type="match status" value="1"/>
</dbReference>
<evidence type="ECO:0000313" key="3">
    <source>
        <dbReference type="EMBL" id="MCM8569194.1"/>
    </source>
</evidence>
<keyword evidence="2" id="KW-0808">Transferase</keyword>
<dbReference type="InterPro" id="IPR002516">
    <property type="entry name" value="Glyco_trans_11"/>
</dbReference>
<accession>A0ABT0Z0F2</accession>
<keyword evidence="1" id="KW-0328">Glycosyltransferase</keyword>
<dbReference type="Proteomes" id="UP001155077">
    <property type="component" value="Unassembled WGS sequence"/>
</dbReference>
<reference evidence="3" key="1">
    <citation type="submission" date="2022-06" db="EMBL/GenBank/DDBJ databases">
        <title>Gramella sediminis sp. nov., isolated from deep-sea sediment of the Indian Ocean.</title>
        <authorList>
            <person name="Yang L."/>
        </authorList>
    </citation>
    <scope>NUCLEOTIDE SEQUENCE</scope>
    <source>
        <strain evidence="3">HMD3159</strain>
    </source>
</reference>
<evidence type="ECO:0000256" key="1">
    <source>
        <dbReference type="ARBA" id="ARBA00022676"/>
    </source>
</evidence>
<dbReference type="PANTHER" id="PTHR11927">
    <property type="entry name" value="GALACTOSIDE 2-L-FUCOSYLTRANSFERASE"/>
    <property type="match status" value="1"/>
</dbReference>
<sequence>MIIFSKLGKKGNLGNQLFQIASTAGIAAENKQKYGFPDWEYSGFLKNQLPEINPSLAYNEVFEEHFYYHKWNLKTGNYDLNAWLQTEKYFDKGVRNLLAFHPKIENELLNSFKTLFEKKTILISVRRGDFVNHPLYFQLSYKYYFLALLKFFPDWRDFQLIFTSDEIDYCKFHFGHLPNAYFLKNHGPFEQLIISSHCDHFIISNSTFSWWQAWLGEKEHSVIVRPVKNHRNTKYVQFDDRDYFPERWKVFDHRKKAIPLKYIKMALKGDTYLFRKFLKNKTNGLKNRINKLLAKGI</sequence>
<protein>
    <submittedName>
        <fullName evidence="3">Alpha-1,2-fucosyltransferase</fullName>
    </submittedName>
</protein>
<keyword evidence="4" id="KW-1185">Reference proteome</keyword>
<dbReference type="EMBL" id="JAMSCK010000002">
    <property type="protein sequence ID" value="MCM8569194.1"/>
    <property type="molecule type" value="Genomic_DNA"/>
</dbReference>
<gene>
    <name evidence="3" type="ORF">NE848_07380</name>
</gene>
<name>A0ABT0Z0F2_9FLAO</name>
<evidence type="ECO:0000313" key="4">
    <source>
        <dbReference type="Proteomes" id="UP001155077"/>
    </source>
</evidence>
<comment type="caution">
    <text evidence="3">The sequence shown here is derived from an EMBL/GenBank/DDBJ whole genome shotgun (WGS) entry which is preliminary data.</text>
</comment>